<evidence type="ECO:0000256" key="1">
    <source>
        <dbReference type="SAM" id="Phobius"/>
    </source>
</evidence>
<protein>
    <recommendedName>
        <fullName evidence="4">EamA domain-containing protein</fullName>
    </recommendedName>
</protein>
<dbReference type="Proteomes" id="UP000177269">
    <property type="component" value="Unassembled WGS sequence"/>
</dbReference>
<name>A0A1G2P1M9_9BACT</name>
<keyword evidence="1" id="KW-0472">Membrane</keyword>
<accession>A0A1G2P1M9</accession>
<keyword evidence="1" id="KW-1133">Transmembrane helix</keyword>
<dbReference type="EMBL" id="MHSK01000029">
    <property type="protein sequence ID" value="OHA41629.1"/>
    <property type="molecule type" value="Genomic_DNA"/>
</dbReference>
<feature type="transmembrane region" description="Helical" evidence="1">
    <location>
        <begin position="120"/>
        <end position="138"/>
    </location>
</feature>
<proteinExistence type="predicted"/>
<evidence type="ECO:0008006" key="4">
    <source>
        <dbReference type="Google" id="ProtNLM"/>
    </source>
</evidence>
<feature type="transmembrane region" description="Helical" evidence="1">
    <location>
        <begin position="31"/>
        <end position="52"/>
    </location>
</feature>
<feature type="transmembrane region" description="Helical" evidence="1">
    <location>
        <begin position="215"/>
        <end position="237"/>
    </location>
</feature>
<sequence length="277" mass="30772">MIGIILVLFAGFFEETSNSLGKKIITEKVKEFFIVGFLYLFWTTAIFFAIALFRGEFIFKLASLPFFIPRAILEIMLAHVGLVALREADRSTFSFVRIITIPLLLAVDFILGYSITATQFLGIIIIVLSLIILMLRSGLNFKGIGYTIFTAIVAVITLSLYKYNITHFNSVEAEEGVIYLILTIYFMIRATSASGELPFSYLKKPKYIMLSATRSLAAVVGSFAYIFAPATVIVAGRRAASVFLAVLSGHFYFRERHVLKKLVAFIGVVAGIILLAL</sequence>
<evidence type="ECO:0000313" key="3">
    <source>
        <dbReference type="Proteomes" id="UP000177269"/>
    </source>
</evidence>
<feature type="transmembrane region" description="Helical" evidence="1">
    <location>
        <begin position="258"/>
        <end position="276"/>
    </location>
</feature>
<feature type="transmembrane region" description="Helical" evidence="1">
    <location>
        <begin position="176"/>
        <end position="195"/>
    </location>
</feature>
<reference evidence="2 3" key="1">
    <citation type="journal article" date="2016" name="Nat. Commun.">
        <title>Thousands of microbial genomes shed light on interconnected biogeochemical processes in an aquifer system.</title>
        <authorList>
            <person name="Anantharaman K."/>
            <person name="Brown C.T."/>
            <person name="Hug L.A."/>
            <person name="Sharon I."/>
            <person name="Castelle C.J."/>
            <person name="Probst A.J."/>
            <person name="Thomas B.C."/>
            <person name="Singh A."/>
            <person name="Wilkins M.J."/>
            <person name="Karaoz U."/>
            <person name="Brodie E.L."/>
            <person name="Williams K.H."/>
            <person name="Hubbard S.S."/>
            <person name="Banfield J.F."/>
        </authorList>
    </citation>
    <scope>NUCLEOTIDE SEQUENCE [LARGE SCALE GENOMIC DNA]</scope>
</reference>
<feature type="transmembrane region" description="Helical" evidence="1">
    <location>
        <begin position="64"/>
        <end position="85"/>
    </location>
</feature>
<feature type="transmembrane region" description="Helical" evidence="1">
    <location>
        <begin position="91"/>
        <end position="113"/>
    </location>
</feature>
<dbReference type="AlphaFoldDB" id="A0A1G2P1M9"/>
<evidence type="ECO:0000313" key="2">
    <source>
        <dbReference type="EMBL" id="OHA41629.1"/>
    </source>
</evidence>
<keyword evidence="1" id="KW-0812">Transmembrane</keyword>
<organism evidence="2 3">
    <name type="scientific">Candidatus Taylorbacteria bacterium RIFCSPLOWO2_12_FULL_43_20</name>
    <dbReference type="NCBI Taxonomy" id="1802332"/>
    <lineage>
        <taxon>Bacteria</taxon>
        <taxon>Candidatus Tayloriibacteriota</taxon>
    </lineage>
</organism>
<feature type="transmembrane region" description="Helical" evidence="1">
    <location>
        <begin position="144"/>
        <end position="164"/>
    </location>
</feature>
<comment type="caution">
    <text evidence="2">The sequence shown here is derived from an EMBL/GenBank/DDBJ whole genome shotgun (WGS) entry which is preliminary data.</text>
</comment>
<gene>
    <name evidence="2" type="ORF">A3G52_01610</name>
</gene>